<dbReference type="EMBL" id="CP017641">
    <property type="protein sequence ID" value="APZ96681.1"/>
    <property type="molecule type" value="Genomic_DNA"/>
</dbReference>
<evidence type="ECO:0000313" key="3">
    <source>
        <dbReference type="EMBL" id="APZ96681.1"/>
    </source>
</evidence>
<dbReference type="CDD" id="cd10540">
    <property type="entry name" value="SET_SpSet7-like"/>
    <property type="match status" value="1"/>
</dbReference>
<dbReference type="SMART" id="SM00317">
    <property type="entry name" value="SET"/>
    <property type="match status" value="1"/>
</dbReference>
<accession>A0A1P8WRJ6</accession>
<proteinExistence type="predicted"/>
<feature type="domain" description="SET" evidence="2">
    <location>
        <begin position="7"/>
        <end position="113"/>
    </location>
</feature>
<evidence type="ECO:0000313" key="4">
    <source>
        <dbReference type="Proteomes" id="UP000187735"/>
    </source>
</evidence>
<dbReference type="STRING" id="1891926.Fuma_06354"/>
<evidence type="ECO:0000259" key="2">
    <source>
        <dbReference type="PROSITE" id="PS50280"/>
    </source>
</evidence>
<dbReference type="InterPro" id="IPR009207">
    <property type="entry name" value="SET7_MeTrfase"/>
</dbReference>
<dbReference type="PIRSF" id="PIRSF022536">
    <property type="entry name" value="A612L_SET"/>
    <property type="match status" value="1"/>
</dbReference>
<dbReference type="KEGG" id="fmr:Fuma_06354"/>
<gene>
    <name evidence="3" type="ORF">Fuma_06354</name>
</gene>
<dbReference type="GO" id="GO:0062122">
    <property type="term" value="F:histone H3K37 methyltransferase activity"/>
    <property type="evidence" value="ECO:0007669"/>
    <property type="project" value="InterPro"/>
</dbReference>
<name>A0A1P8WRJ6_9PLAN</name>
<dbReference type="Gene3D" id="2.170.270.10">
    <property type="entry name" value="SET domain"/>
    <property type="match status" value="1"/>
</dbReference>
<evidence type="ECO:0000256" key="1">
    <source>
        <dbReference type="SAM" id="MobiDB-lite"/>
    </source>
</evidence>
<dbReference type="PROSITE" id="PS50280">
    <property type="entry name" value="SET"/>
    <property type="match status" value="1"/>
</dbReference>
<dbReference type="Pfam" id="PF00856">
    <property type="entry name" value="SET"/>
    <property type="match status" value="1"/>
</dbReference>
<dbReference type="InterPro" id="IPR046341">
    <property type="entry name" value="SET_dom_sf"/>
</dbReference>
<feature type="region of interest" description="Disordered" evidence="1">
    <location>
        <begin position="110"/>
        <end position="138"/>
    </location>
</feature>
<dbReference type="Proteomes" id="UP000187735">
    <property type="component" value="Chromosome"/>
</dbReference>
<organism evidence="3 4">
    <name type="scientific">Fuerstiella marisgermanici</name>
    <dbReference type="NCBI Taxonomy" id="1891926"/>
    <lineage>
        <taxon>Bacteria</taxon>
        <taxon>Pseudomonadati</taxon>
        <taxon>Planctomycetota</taxon>
        <taxon>Planctomycetia</taxon>
        <taxon>Planctomycetales</taxon>
        <taxon>Planctomycetaceae</taxon>
        <taxon>Fuerstiella</taxon>
    </lineage>
</organism>
<keyword evidence="4" id="KW-1185">Reference proteome</keyword>
<dbReference type="SUPFAM" id="SSF82199">
    <property type="entry name" value="SET domain"/>
    <property type="match status" value="1"/>
</dbReference>
<dbReference type="InterPro" id="IPR001214">
    <property type="entry name" value="SET_dom"/>
</dbReference>
<sequence length="138" mass="15194">MPIYTSPHIEVKQTKGKGRGVFARSFIPEGTEFERVPVIVMPDAEVLGPEGSVLANYVFEWGRGTVAMALGFGSMYNHSYSANARYDDVGRQTKVYTALRDILPGEEITINYNGDENDMSPVGFEVDEEVPSQEPVSA</sequence>
<protein>
    <submittedName>
        <fullName evidence="3">SET domain protein</fullName>
    </submittedName>
</protein>
<dbReference type="AlphaFoldDB" id="A0A1P8WRJ6"/>
<dbReference type="OrthoDB" id="279507at2"/>
<dbReference type="RefSeq" id="WP_077027663.1">
    <property type="nucleotide sequence ID" value="NZ_CP017641.1"/>
</dbReference>
<reference evidence="3 4" key="1">
    <citation type="journal article" date="2016" name="Front. Microbiol.">
        <title>Fuerstia marisgermanicae gen. nov., sp. nov., an Unusual Member of the Phylum Planctomycetes from the German Wadden Sea.</title>
        <authorList>
            <person name="Kohn T."/>
            <person name="Heuer A."/>
            <person name="Jogler M."/>
            <person name="Vollmers J."/>
            <person name="Boedeker C."/>
            <person name="Bunk B."/>
            <person name="Rast P."/>
            <person name="Borchert D."/>
            <person name="Glockner I."/>
            <person name="Freese H.M."/>
            <person name="Klenk H.P."/>
            <person name="Overmann J."/>
            <person name="Kaster A.K."/>
            <person name="Rohde M."/>
            <person name="Wiegand S."/>
            <person name="Jogler C."/>
        </authorList>
    </citation>
    <scope>NUCLEOTIDE SEQUENCE [LARGE SCALE GENOMIC DNA]</scope>
    <source>
        <strain evidence="3 4">NH11</strain>
    </source>
</reference>